<sequence>TLLAEGRIADYVWEQLVPDGRDYPNITVPQRYEGRLNVSLRSATLQMPHFRGEWPTVMGGYPFAREPGPRTRAYRQAFKDLGVPLPPDPEDPATQQKANDTKPELFGLTGTWGPNRVRYGEWMQAVWWTAGRHGMWHTALKPPITQGIGHVHGGLMTLFDSKNIVLKYTGHWAWDAAARLKGGPEKVYYATQSDAQPRNAIHKVVAYAPGVIHYKLSKDDFIRAVLNLARMAAALGAAAAWPAVDCSSDW</sequence>
<gene>
    <name evidence="1" type="ORF">TSOC_010840</name>
</gene>
<reference evidence="1 2" key="1">
    <citation type="journal article" date="2017" name="Mol. Biol. Evol.">
        <title>The 4-celled Tetrabaena socialis nuclear genome reveals the essential components for genetic control of cell number at the origin of multicellularity in the volvocine lineage.</title>
        <authorList>
            <person name="Featherston J."/>
            <person name="Arakaki Y."/>
            <person name="Hanschen E.R."/>
            <person name="Ferris P.J."/>
            <person name="Michod R.E."/>
            <person name="Olson B.J.S.C."/>
            <person name="Nozaki H."/>
            <person name="Durand P.M."/>
        </authorList>
    </citation>
    <scope>NUCLEOTIDE SEQUENCE [LARGE SCALE GENOMIC DNA]</scope>
    <source>
        <strain evidence="1 2">NIES-571</strain>
    </source>
</reference>
<dbReference type="Proteomes" id="UP000236333">
    <property type="component" value="Unassembled WGS sequence"/>
</dbReference>
<proteinExistence type="predicted"/>
<dbReference type="OrthoDB" id="527337at2759"/>
<name>A0A2J7ZS89_9CHLO</name>
<keyword evidence="2" id="KW-1185">Reference proteome</keyword>
<dbReference type="EMBL" id="PGGS01000543">
    <property type="protein sequence ID" value="PNH03141.1"/>
    <property type="molecule type" value="Genomic_DNA"/>
</dbReference>
<comment type="caution">
    <text evidence="1">The sequence shown here is derived from an EMBL/GenBank/DDBJ whole genome shotgun (WGS) entry which is preliminary data.</text>
</comment>
<dbReference type="AlphaFoldDB" id="A0A2J7ZS89"/>
<evidence type="ECO:0000313" key="2">
    <source>
        <dbReference type="Proteomes" id="UP000236333"/>
    </source>
</evidence>
<organism evidence="1 2">
    <name type="scientific">Tetrabaena socialis</name>
    <dbReference type="NCBI Taxonomy" id="47790"/>
    <lineage>
        <taxon>Eukaryota</taxon>
        <taxon>Viridiplantae</taxon>
        <taxon>Chlorophyta</taxon>
        <taxon>core chlorophytes</taxon>
        <taxon>Chlorophyceae</taxon>
        <taxon>CS clade</taxon>
        <taxon>Chlamydomonadales</taxon>
        <taxon>Tetrabaenaceae</taxon>
        <taxon>Tetrabaena</taxon>
    </lineage>
</organism>
<feature type="non-terminal residue" evidence="1">
    <location>
        <position position="1"/>
    </location>
</feature>
<feature type="non-terminal residue" evidence="1">
    <location>
        <position position="250"/>
    </location>
</feature>
<accession>A0A2J7ZS89</accession>
<protein>
    <submittedName>
        <fullName evidence="1">Uncharacterized protein</fullName>
    </submittedName>
</protein>
<evidence type="ECO:0000313" key="1">
    <source>
        <dbReference type="EMBL" id="PNH03141.1"/>
    </source>
</evidence>